<sequence>MFGFDSYCDFCSNWLLLWLVYGILRRMQYRVNADADSIFTGMQGHLLFLKLIQNQFRALSTLLVDFFHVILKQTFSTSGVTMNLTSEVVISVAAHINAIGVVNRKPCYASSFV</sequence>
<keyword evidence="2" id="KW-1185">Reference proteome</keyword>
<dbReference type="AlphaFoldDB" id="A0A9Q1A0I2"/>
<reference evidence="1" key="2">
    <citation type="journal article" date="2023" name="Int. J. Mol. Sci.">
        <title>De Novo Assembly and Annotation of 11 Diverse Shrub Willow (Salix) Genomes Reveals Novel Gene Organization in Sex-Linked Regions.</title>
        <authorList>
            <person name="Hyden B."/>
            <person name="Feng K."/>
            <person name="Yates T.B."/>
            <person name="Jawdy S."/>
            <person name="Cereghino C."/>
            <person name="Smart L.B."/>
            <person name="Muchero W."/>
        </authorList>
    </citation>
    <scope>NUCLEOTIDE SEQUENCE</scope>
    <source>
        <tissue evidence="1">Shoot tip</tissue>
    </source>
</reference>
<accession>A0A9Q1A0I2</accession>
<evidence type="ECO:0000313" key="1">
    <source>
        <dbReference type="EMBL" id="KAJ6753703.1"/>
    </source>
</evidence>
<dbReference type="EMBL" id="JAPFFK010000007">
    <property type="protein sequence ID" value="KAJ6753703.1"/>
    <property type="molecule type" value="Genomic_DNA"/>
</dbReference>
<reference evidence="1" key="1">
    <citation type="submission" date="2022-11" db="EMBL/GenBank/DDBJ databases">
        <authorList>
            <person name="Hyden B.L."/>
            <person name="Feng K."/>
            <person name="Yates T."/>
            <person name="Jawdy S."/>
            <person name="Smart L.B."/>
            <person name="Muchero W."/>
        </authorList>
    </citation>
    <scope>NUCLEOTIDE SEQUENCE</scope>
    <source>
        <tissue evidence="1">Shoot tip</tissue>
    </source>
</reference>
<proteinExistence type="predicted"/>
<name>A0A9Q1A0I2_SALPP</name>
<evidence type="ECO:0000313" key="2">
    <source>
        <dbReference type="Proteomes" id="UP001151532"/>
    </source>
</evidence>
<dbReference type="Proteomes" id="UP001151532">
    <property type="component" value="Chromosome 16"/>
</dbReference>
<comment type="caution">
    <text evidence="1">The sequence shown here is derived from an EMBL/GenBank/DDBJ whole genome shotgun (WGS) entry which is preliminary data.</text>
</comment>
<gene>
    <name evidence="1" type="ORF">OIU79_026525</name>
</gene>
<organism evidence="1 2">
    <name type="scientific">Salix purpurea</name>
    <name type="common">Purple osier willow</name>
    <dbReference type="NCBI Taxonomy" id="77065"/>
    <lineage>
        <taxon>Eukaryota</taxon>
        <taxon>Viridiplantae</taxon>
        <taxon>Streptophyta</taxon>
        <taxon>Embryophyta</taxon>
        <taxon>Tracheophyta</taxon>
        <taxon>Spermatophyta</taxon>
        <taxon>Magnoliopsida</taxon>
        <taxon>eudicotyledons</taxon>
        <taxon>Gunneridae</taxon>
        <taxon>Pentapetalae</taxon>
        <taxon>rosids</taxon>
        <taxon>fabids</taxon>
        <taxon>Malpighiales</taxon>
        <taxon>Salicaceae</taxon>
        <taxon>Saliceae</taxon>
        <taxon>Salix</taxon>
    </lineage>
</organism>
<protein>
    <submittedName>
        <fullName evidence="1">Uncharacterized protein</fullName>
    </submittedName>
</protein>